<feature type="transmembrane region" description="Helical" evidence="6">
    <location>
        <begin position="249"/>
        <end position="269"/>
    </location>
</feature>
<accession>A0A3A8AJ70</accession>
<feature type="transmembrane region" description="Helical" evidence="6">
    <location>
        <begin position="275"/>
        <end position="294"/>
    </location>
</feature>
<feature type="transmembrane region" description="Helical" evidence="6">
    <location>
        <begin position="306"/>
        <end position="325"/>
    </location>
</feature>
<feature type="domain" description="EamA" evidence="7">
    <location>
        <begin position="70"/>
        <end position="201"/>
    </location>
</feature>
<reference evidence="8 9" key="1">
    <citation type="journal article" date="2018" name="Int. J. Syst. Bacteriol.">
        <title>Oceaniradius stylonemae gen. nov., sp. nov., isolated from a red alga, Stylonema cornu-cervi.</title>
        <authorList>
            <person name="Jeong S."/>
        </authorList>
    </citation>
    <scope>NUCLEOTIDE SEQUENCE [LARGE SCALE GENOMIC DNA]</scope>
    <source>
        <strain evidence="8 9">StC1</strain>
    </source>
</reference>
<evidence type="ECO:0000256" key="1">
    <source>
        <dbReference type="ARBA" id="ARBA00004141"/>
    </source>
</evidence>
<evidence type="ECO:0000256" key="3">
    <source>
        <dbReference type="ARBA" id="ARBA00022692"/>
    </source>
</evidence>
<keyword evidence="3 6" id="KW-0812">Transmembrane</keyword>
<dbReference type="Pfam" id="PF00892">
    <property type="entry name" value="EamA"/>
    <property type="match status" value="2"/>
</dbReference>
<dbReference type="EMBL" id="QFWV02000006">
    <property type="protein sequence ID" value="RKF06714.1"/>
    <property type="molecule type" value="Genomic_DNA"/>
</dbReference>
<feature type="transmembrane region" description="Helical" evidence="6">
    <location>
        <begin position="185"/>
        <end position="205"/>
    </location>
</feature>
<feature type="transmembrane region" description="Helical" evidence="6">
    <location>
        <begin position="100"/>
        <end position="117"/>
    </location>
</feature>
<feature type="transmembrane region" description="Helical" evidence="6">
    <location>
        <begin position="68"/>
        <end position="88"/>
    </location>
</feature>
<dbReference type="AlphaFoldDB" id="A0A3A8AJ70"/>
<protein>
    <submittedName>
        <fullName evidence="8">DMT family transporter</fullName>
    </submittedName>
</protein>
<evidence type="ECO:0000256" key="2">
    <source>
        <dbReference type="ARBA" id="ARBA00009853"/>
    </source>
</evidence>
<dbReference type="PANTHER" id="PTHR22911">
    <property type="entry name" value="ACYL-MALONYL CONDENSING ENZYME-RELATED"/>
    <property type="match status" value="1"/>
</dbReference>
<evidence type="ECO:0000259" key="7">
    <source>
        <dbReference type="Pfam" id="PF00892"/>
    </source>
</evidence>
<dbReference type="Proteomes" id="UP000246132">
    <property type="component" value="Unassembled WGS sequence"/>
</dbReference>
<comment type="subcellular location">
    <subcellularLocation>
        <location evidence="1">Membrane</location>
        <topology evidence="1">Multi-pass membrane protein</topology>
    </subcellularLocation>
</comment>
<sequence length="369" mass="38895">MTCPVSVRIASCPSLPSRPPKRPFTRSHPGRHGQLRAGAVALHSSAGGFIEAHVTGPAASPAPEQNPLLGIALKVASVCAFMAMATAIKIAGQLPPGQIVFFRSFFAILPIVAYLLVTRQFTDAWYTDRPLSHVLRGLVGVSAMGLGFFGLTRLPLPDAIAIGYARPLLTVVLGALILGEVVRRYRWSAVIIGLVGVMIISWPNLQLLRGGGDAGQAAGALATFLSACLAAFAFVLVRRLVDTEKTATIVLYFSITASVLALFSIPFGWSALTAVQTSALVAAGFCGGLGQILLTQSYRYAETSTIAPFEYTSVVLSIVIGIALFAEYPTAATLVGSAIVVASGIFIIYREHRLGLERGKARPVTPPHG</sequence>
<evidence type="ECO:0000313" key="8">
    <source>
        <dbReference type="EMBL" id="RKF06714.1"/>
    </source>
</evidence>
<evidence type="ECO:0000313" key="9">
    <source>
        <dbReference type="Proteomes" id="UP000246132"/>
    </source>
</evidence>
<feature type="transmembrane region" description="Helical" evidence="6">
    <location>
        <begin position="217"/>
        <end position="237"/>
    </location>
</feature>
<evidence type="ECO:0000256" key="6">
    <source>
        <dbReference type="SAM" id="Phobius"/>
    </source>
</evidence>
<comment type="similarity">
    <text evidence="2">Belongs to the drug/metabolite transporter (DMT) superfamily. 10 TMS drug/metabolite exporter (DME) (TC 2.A.7.3) family.</text>
</comment>
<feature type="transmembrane region" description="Helical" evidence="6">
    <location>
        <begin position="160"/>
        <end position="178"/>
    </location>
</feature>
<dbReference type="PANTHER" id="PTHR22911:SF6">
    <property type="entry name" value="SOLUTE CARRIER FAMILY 35 MEMBER G1"/>
    <property type="match status" value="1"/>
</dbReference>
<dbReference type="GO" id="GO:0016020">
    <property type="term" value="C:membrane"/>
    <property type="evidence" value="ECO:0007669"/>
    <property type="project" value="UniProtKB-SubCell"/>
</dbReference>
<feature type="transmembrane region" description="Helical" evidence="6">
    <location>
        <begin position="331"/>
        <end position="349"/>
    </location>
</feature>
<gene>
    <name evidence="8" type="ORF">DEM25_010725</name>
</gene>
<dbReference type="InterPro" id="IPR000620">
    <property type="entry name" value="EamA_dom"/>
</dbReference>
<name>A0A3A8AJ70_9HYPH</name>
<keyword evidence="4 6" id="KW-1133">Transmembrane helix</keyword>
<evidence type="ECO:0000256" key="4">
    <source>
        <dbReference type="ARBA" id="ARBA00022989"/>
    </source>
</evidence>
<feature type="transmembrane region" description="Helical" evidence="6">
    <location>
        <begin position="137"/>
        <end position="154"/>
    </location>
</feature>
<dbReference type="SUPFAM" id="SSF103481">
    <property type="entry name" value="Multidrug resistance efflux transporter EmrE"/>
    <property type="match status" value="2"/>
</dbReference>
<keyword evidence="5 6" id="KW-0472">Membrane</keyword>
<proteinExistence type="inferred from homology"/>
<comment type="caution">
    <text evidence="8">The sequence shown here is derived from an EMBL/GenBank/DDBJ whole genome shotgun (WGS) entry which is preliminary data.</text>
</comment>
<keyword evidence="9" id="KW-1185">Reference proteome</keyword>
<feature type="domain" description="EamA" evidence="7">
    <location>
        <begin position="219"/>
        <end position="348"/>
    </location>
</feature>
<dbReference type="OrthoDB" id="8478503at2"/>
<dbReference type="InterPro" id="IPR037185">
    <property type="entry name" value="EmrE-like"/>
</dbReference>
<organism evidence="8 9">
    <name type="scientific">Oceaniradius stylonematis</name>
    <dbReference type="NCBI Taxonomy" id="2184161"/>
    <lineage>
        <taxon>Bacteria</taxon>
        <taxon>Pseudomonadati</taxon>
        <taxon>Pseudomonadota</taxon>
        <taxon>Alphaproteobacteria</taxon>
        <taxon>Hyphomicrobiales</taxon>
        <taxon>Ahrensiaceae</taxon>
        <taxon>Oceaniradius</taxon>
    </lineage>
</organism>
<evidence type="ECO:0000256" key="5">
    <source>
        <dbReference type="ARBA" id="ARBA00023136"/>
    </source>
</evidence>